<comment type="similarity">
    <text evidence="6">Belongs to the TVP38/TMEM64 family.</text>
</comment>
<dbReference type="EMBL" id="FOEN01000013">
    <property type="protein sequence ID" value="SEQ48567.1"/>
    <property type="molecule type" value="Genomic_DNA"/>
</dbReference>
<evidence type="ECO:0000256" key="3">
    <source>
        <dbReference type="ARBA" id="ARBA00022692"/>
    </source>
</evidence>
<dbReference type="InterPro" id="IPR032816">
    <property type="entry name" value="VTT_dom"/>
</dbReference>
<feature type="transmembrane region" description="Helical" evidence="6">
    <location>
        <begin position="77"/>
        <end position="106"/>
    </location>
</feature>
<keyword evidence="2 6" id="KW-1003">Cell membrane</keyword>
<keyword evidence="4 6" id="KW-1133">Transmembrane helix</keyword>
<feature type="transmembrane region" description="Helical" evidence="6">
    <location>
        <begin position="140"/>
        <end position="160"/>
    </location>
</feature>
<organism evidence="8 9">
    <name type="scientific">Ignavigranum ruoffiae</name>
    <dbReference type="NCBI Taxonomy" id="89093"/>
    <lineage>
        <taxon>Bacteria</taxon>
        <taxon>Bacillati</taxon>
        <taxon>Bacillota</taxon>
        <taxon>Bacilli</taxon>
        <taxon>Lactobacillales</taxon>
        <taxon>Aerococcaceae</taxon>
        <taxon>Ignavigranum</taxon>
    </lineage>
</organism>
<name>A0A1H9GES9_9LACT</name>
<comment type="subcellular location">
    <subcellularLocation>
        <location evidence="1 6">Cell membrane</location>
        <topology evidence="1 6">Multi-pass membrane protein</topology>
    </subcellularLocation>
</comment>
<dbReference type="AlphaFoldDB" id="A0A1H9GES9"/>
<dbReference type="PANTHER" id="PTHR12677:SF49">
    <property type="entry name" value="TVP38_TMEM64 FAMILY MEMBRANE PROTEIN"/>
    <property type="match status" value="1"/>
</dbReference>
<dbReference type="OrthoDB" id="371137at2"/>
<protein>
    <recommendedName>
        <fullName evidence="6">TVP38/TMEM64 family membrane protein</fullName>
    </recommendedName>
</protein>
<keyword evidence="9" id="KW-1185">Reference proteome</keyword>
<dbReference type="Pfam" id="PF09335">
    <property type="entry name" value="VTT_dom"/>
    <property type="match status" value="1"/>
</dbReference>
<accession>A0A1H9GES9</accession>
<evidence type="ECO:0000256" key="2">
    <source>
        <dbReference type="ARBA" id="ARBA00022475"/>
    </source>
</evidence>
<evidence type="ECO:0000256" key="5">
    <source>
        <dbReference type="ARBA" id="ARBA00023136"/>
    </source>
</evidence>
<dbReference type="RefSeq" id="WP_092572618.1">
    <property type="nucleotide sequence ID" value="NZ_CALUDV010000030.1"/>
</dbReference>
<reference evidence="8 9" key="1">
    <citation type="submission" date="2016-10" db="EMBL/GenBank/DDBJ databases">
        <authorList>
            <person name="de Groot N.N."/>
        </authorList>
    </citation>
    <scope>NUCLEOTIDE SEQUENCE [LARGE SCALE GENOMIC DNA]</scope>
    <source>
        <strain evidence="8 9">DSM 15695</strain>
    </source>
</reference>
<sequence>MRLSLEKKRQIIRITTIIGIILTIIGFFVVSQSTYFDPGQGFEQLLRRLGFFAPFIFVLVQISQIIYPIIPMGLTNVIGFLIFGTFLGTVLNVIGLITGSAINFFLGRRFGGTIVRAFIDDEQYDKYVGMLNRGKAFDRLIMVGFIAPIFPDDIFCMIAGMSSMRFERFMKYVILFRPLSMFVYTFMTTTMIEWIDKIFFA</sequence>
<keyword evidence="5 6" id="KW-0472">Membrane</keyword>
<evidence type="ECO:0000259" key="7">
    <source>
        <dbReference type="Pfam" id="PF09335"/>
    </source>
</evidence>
<evidence type="ECO:0000256" key="1">
    <source>
        <dbReference type="ARBA" id="ARBA00004651"/>
    </source>
</evidence>
<proteinExistence type="inferred from homology"/>
<dbReference type="STRING" id="89093.SAMN04488558_11320"/>
<evidence type="ECO:0000313" key="9">
    <source>
        <dbReference type="Proteomes" id="UP000198833"/>
    </source>
</evidence>
<feature type="transmembrane region" description="Helical" evidence="6">
    <location>
        <begin position="51"/>
        <end position="70"/>
    </location>
</feature>
<dbReference type="PANTHER" id="PTHR12677">
    <property type="entry name" value="GOLGI APPARATUS MEMBRANE PROTEIN TVP38-RELATED"/>
    <property type="match status" value="1"/>
</dbReference>
<dbReference type="Proteomes" id="UP000198833">
    <property type="component" value="Unassembled WGS sequence"/>
</dbReference>
<dbReference type="InterPro" id="IPR015414">
    <property type="entry name" value="TMEM64"/>
</dbReference>
<feature type="transmembrane region" description="Helical" evidence="6">
    <location>
        <begin position="172"/>
        <end position="195"/>
    </location>
</feature>
<evidence type="ECO:0000256" key="6">
    <source>
        <dbReference type="RuleBase" id="RU366058"/>
    </source>
</evidence>
<evidence type="ECO:0000313" key="8">
    <source>
        <dbReference type="EMBL" id="SEQ48567.1"/>
    </source>
</evidence>
<keyword evidence="3 6" id="KW-0812">Transmembrane</keyword>
<feature type="domain" description="VTT" evidence="7">
    <location>
        <begin position="75"/>
        <end position="188"/>
    </location>
</feature>
<evidence type="ECO:0000256" key="4">
    <source>
        <dbReference type="ARBA" id="ARBA00022989"/>
    </source>
</evidence>
<dbReference type="GO" id="GO:0005886">
    <property type="term" value="C:plasma membrane"/>
    <property type="evidence" value="ECO:0007669"/>
    <property type="project" value="UniProtKB-SubCell"/>
</dbReference>
<feature type="transmembrane region" description="Helical" evidence="6">
    <location>
        <begin position="12"/>
        <end position="31"/>
    </location>
</feature>
<gene>
    <name evidence="8" type="ORF">SAMN04488558_11320</name>
</gene>